<keyword evidence="3" id="KW-0732">Signal</keyword>
<comment type="caution">
    <text evidence="5">The sequence shown here is derived from an EMBL/GenBank/DDBJ whole genome shotgun (WGS) entry which is preliminary data.</text>
</comment>
<evidence type="ECO:0000259" key="4">
    <source>
        <dbReference type="PROSITE" id="PS51820"/>
    </source>
</evidence>
<dbReference type="GO" id="GO:0005576">
    <property type="term" value="C:extracellular region"/>
    <property type="evidence" value="ECO:0007669"/>
    <property type="project" value="TreeGrafter"/>
</dbReference>
<feature type="signal peptide" evidence="3">
    <location>
        <begin position="1"/>
        <end position="28"/>
    </location>
</feature>
<dbReference type="EMBL" id="DWWV01000042">
    <property type="protein sequence ID" value="HJC09928.1"/>
    <property type="molecule type" value="Genomic_DNA"/>
</dbReference>
<organism evidence="5 6">
    <name type="scientific">Candidatus Blautia merdigallinarum</name>
    <dbReference type="NCBI Taxonomy" id="2838495"/>
    <lineage>
        <taxon>Bacteria</taxon>
        <taxon>Bacillati</taxon>
        <taxon>Bacillota</taxon>
        <taxon>Clostridia</taxon>
        <taxon>Lachnospirales</taxon>
        <taxon>Lachnospiraceae</taxon>
        <taxon>Blautia</taxon>
    </lineage>
</organism>
<dbReference type="Pfam" id="PF05738">
    <property type="entry name" value="Cna_B"/>
    <property type="match status" value="2"/>
</dbReference>
<feature type="compositionally biased region" description="Polar residues" evidence="1">
    <location>
        <begin position="34"/>
        <end position="51"/>
    </location>
</feature>
<dbReference type="SUPFAM" id="SSF49478">
    <property type="entry name" value="Cna protein B-type domain"/>
    <property type="match status" value="3"/>
</dbReference>
<dbReference type="InterPro" id="IPR008454">
    <property type="entry name" value="Collagen-bd_Cna-like_B-typ_dom"/>
</dbReference>
<feature type="compositionally biased region" description="Low complexity" evidence="1">
    <location>
        <begin position="106"/>
        <end position="118"/>
    </location>
</feature>
<evidence type="ECO:0000256" key="2">
    <source>
        <dbReference type="SAM" id="Phobius"/>
    </source>
</evidence>
<dbReference type="NCBIfam" id="TIGR02148">
    <property type="entry name" value="Fibro_Slime"/>
    <property type="match status" value="1"/>
</dbReference>
<dbReference type="PROSITE" id="PS51820">
    <property type="entry name" value="PA14"/>
    <property type="match status" value="1"/>
</dbReference>
<reference evidence="5" key="1">
    <citation type="journal article" date="2021" name="PeerJ">
        <title>Extensive microbial diversity within the chicken gut microbiome revealed by metagenomics and culture.</title>
        <authorList>
            <person name="Gilroy R."/>
            <person name="Ravi A."/>
            <person name="Getino M."/>
            <person name="Pursley I."/>
            <person name="Horton D.L."/>
            <person name="Alikhan N.F."/>
            <person name="Baker D."/>
            <person name="Gharbi K."/>
            <person name="Hall N."/>
            <person name="Watson M."/>
            <person name="Adriaenssens E.M."/>
            <person name="Foster-Nyarko E."/>
            <person name="Jarju S."/>
            <person name="Secka A."/>
            <person name="Antonio M."/>
            <person name="Oren A."/>
            <person name="Chaudhuri R.R."/>
            <person name="La Ragione R."/>
            <person name="Hildebrand F."/>
            <person name="Pallen M.J."/>
        </authorList>
    </citation>
    <scope>NUCLEOTIDE SEQUENCE</scope>
    <source>
        <strain evidence="5">ChiSxjej6B18-287</strain>
    </source>
</reference>
<dbReference type="InterPro" id="IPR011874">
    <property type="entry name" value="Fibro_Slime"/>
</dbReference>
<name>A0A9D2SIR9_9FIRM</name>
<gene>
    <name evidence="5" type="ORF">H9935_03820</name>
</gene>
<feature type="compositionally biased region" description="Acidic residues" evidence="1">
    <location>
        <begin position="55"/>
        <end position="67"/>
    </location>
</feature>
<dbReference type="Gene3D" id="2.60.40.1140">
    <property type="entry name" value="Collagen-binding surface protein Cna, B-type domain"/>
    <property type="match status" value="3"/>
</dbReference>
<dbReference type="CDD" id="cd00222">
    <property type="entry name" value="CollagenBindB"/>
    <property type="match status" value="2"/>
</dbReference>
<dbReference type="Pfam" id="PF17802">
    <property type="entry name" value="SpaA"/>
    <property type="match status" value="1"/>
</dbReference>
<reference evidence="5" key="2">
    <citation type="submission" date="2021-04" db="EMBL/GenBank/DDBJ databases">
        <authorList>
            <person name="Gilroy R."/>
        </authorList>
    </citation>
    <scope>NUCLEOTIDE SEQUENCE</scope>
    <source>
        <strain evidence="5">ChiSxjej6B18-287</strain>
    </source>
</reference>
<accession>A0A9D2SIR9</accession>
<evidence type="ECO:0000256" key="1">
    <source>
        <dbReference type="SAM" id="MobiDB-lite"/>
    </source>
</evidence>
<protein>
    <submittedName>
        <fullName evidence="5">Cna B-type domain-containing protein</fullName>
    </submittedName>
</protein>
<evidence type="ECO:0000313" key="6">
    <source>
        <dbReference type="Proteomes" id="UP000823893"/>
    </source>
</evidence>
<feature type="region of interest" description="Disordered" evidence="1">
    <location>
        <begin position="30"/>
        <end position="144"/>
    </location>
</feature>
<dbReference type="InterPro" id="IPR037524">
    <property type="entry name" value="PA14/GLEYA"/>
</dbReference>
<keyword evidence="2" id="KW-0472">Membrane</keyword>
<feature type="domain" description="PA14" evidence="4">
    <location>
        <begin position="781"/>
        <end position="937"/>
    </location>
</feature>
<keyword evidence="2" id="KW-0812">Transmembrane</keyword>
<dbReference type="InterPro" id="IPR041033">
    <property type="entry name" value="SpaA_PFL_dom_1"/>
</dbReference>
<dbReference type="PANTHER" id="PTHR31137">
    <property type="entry name" value="PROTEIN PSIB-RELATED-RELATED"/>
    <property type="match status" value="1"/>
</dbReference>
<dbReference type="Gene3D" id="2.60.40.10">
    <property type="entry name" value="Immunoglobulins"/>
    <property type="match status" value="1"/>
</dbReference>
<dbReference type="Proteomes" id="UP000823893">
    <property type="component" value="Unassembled WGS sequence"/>
</dbReference>
<dbReference type="InterPro" id="IPR013783">
    <property type="entry name" value="Ig-like_fold"/>
</dbReference>
<keyword evidence="2" id="KW-1133">Transmembrane helix</keyword>
<sequence length="1467" mass="162437">MKSKKKQRILALILSMVLMLSASISALAEGDVQTEASGTETTENQAAVQSLEQETVPETEVTTEEGGIDTQSAETSTEPVQENTEQEVTETPAEPEQGVTEETAETTDTTQSQAQSTEVQEESDAAEEIPVEEQPGETTEETVTEETVVSEAAELKQEFTDENGNVTQTVTAYVPEGAFQATADQISMEVSLLNTDDTNYIKGMMEELLSDNHYLDGYVLYQIDFKVNGEIAQPAKAITITMIGNELEVEDSEKAHVFYYVPEDPEIEGDEDQLAEVIQKDQLLQSLEKAGENTGNIEDYDYSEIVVQGGKAETIAVKGWESTIYGCYVEKEAEPVTLEGSAEGYHVALTGPASSFPEDGALTLSVKEVSQKTDKIAEEAVEEEAEKEDLQVVNYTALDITILKDGKEIQPLGPVNVTFTKEEKEEKESSADTKPDQIKVFHVDEETGKAQDMEATEADEGQVAIETDHFSVYVVVDLDKLGGEIELTVQHWATVEQLVKGEVNGTGTTGLVINGNTATLKSENVFTRIYTDDTITLYNLTSHKVDDLSKVLLADANVTNPDEKRYILSEIWVLKDGRNRESTSRDDWETYSPTEEKSLKLSKDAVIRMVYTPVSENSAFQKNVRFYDYNVMGGTAVTIEENQWGTEYHTVRSDLGINDHTGNLMVGQGYFGFPYSQKDAKFNGKFLNRGNGTPATAVTGMVKSQLDSNGDLQFSNGIRANHLFDNTPVAGYGKKILDGYQLSFDRTGDVYTLSSVSNTNTNQTVLSGLDTIRNIGGAWSNNFWPLDGISYTGKDVEFGGHTNTTGGFWRGKDRAGNISTIAQSDDKAYHNWFFGMRYEFEFTIGDYEGPLNFYFRGDDDFWLYVDGELKVDLGGIHSAIGSYLDLSYLRDDPDERNKTHTISIFYAERGAFGSCCYMQFTLPNVKSVDFGTEPEYTSVTVNKVWQDHNNPNRPASIQVELYYRVEGSNEEWTKYDTKTLSTANNWTYTWTNMPKDGYEYRVHEVGEENGKFGKYRTEYSGPDGKLAQNEDGTFSGTITNSASPSTFITVTKVWNDGEIANNSRPDSVDFYLYYRNQDNTEWIQYPNGKLTLTAAGGWTGKYENLPVYWGDTKHKMIYTVMEINGNDPLSNGEKLPGKTSGFEYTVSYPKDYIGDDNFGKGYVAITDDTETPKETLNLTVTNSLGVSIKVNKEWKGRAPENDTVIYAGLYQAGNPVADKWVELKADNNWTATFQYLSPADYSVKELRKAESGDTPEFEIIDVISGVEVGYVGVNSGSEASVGTGDTAIKYVVSYSQLTQDTTDPSLSTVTITNQAQWQLIKYSSSKPDKTHTLKDAVFDLEHDDGTTYKGVSGADGIVKWTKDNVGFTGVFPDGYYTLTETAAPIGYALGDPVTFEMKDGVPVKMNDENAVIKDGILTFYYANDTFYAIPSSGGSGIYKYLFGGVLLMMAASLIVYKNKRREVLEGK</sequence>
<evidence type="ECO:0000256" key="3">
    <source>
        <dbReference type="SAM" id="SignalP"/>
    </source>
</evidence>
<feature type="compositionally biased region" description="Acidic residues" evidence="1">
    <location>
        <begin position="119"/>
        <end position="144"/>
    </location>
</feature>
<feature type="chain" id="PRO_5039526473" evidence="3">
    <location>
        <begin position="29"/>
        <end position="1467"/>
    </location>
</feature>
<proteinExistence type="predicted"/>
<feature type="transmembrane region" description="Helical" evidence="2">
    <location>
        <begin position="1437"/>
        <end position="1456"/>
    </location>
</feature>
<dbReference type="InterPro" id="IPR051154">
    <property type="entry name" value="Prespore-cell_inducing_factor"/>
</dbReference>
<evidence type="ECO:0000313" key="5">
    <source>
        <dbReference type="EMBL" id="HJC09928.1"/>
    </source>
</evidence>